<accession>A0ACC0DTF2</accession>
<gene>
    <name evidence="1" type="ORF">MJO28_014346</name>
</gene>
<name>A0ACC0DTF2_9BASI</name>
<organism evidence="1 2">
    <name type="scientific">Puccinia striiformis f. sp. tritici</name>
    <dbReference type="NCBI Taxonomy" id="168172"/>
    <lineage>
        <taxon>Eukaryota</taxon>
        <taxon>Fungi</taxon>
        <taxon>Dikarya</taxon>
        <taxon>Basidiomycota</taxon>
        <taxon>Pucciniomycotina</taxon>
        <taxon>Pucciniomycetes</taxon>
        <taxon>Pucciniales</taxon>
        <taxon>Pucciniaceae</taxon>
        <taxon>Puccinia</taxon>
    </lineage>
</organism>
<dbReference type="Proteomes" id="UP001060170">
    <property type="component" value="Chromosome 15"/>
</dbReference>
<sequence length="970" mass="110467">MDTIMDDQEELFIPRQYPEDHVMPYQVPPMDLHDQTGMGFGGVDDLSDESSTRSSVGGHHFDWDQWNMNENFATSVNDHSVSLGSPGIGLNPDSEEGLNPNDNWYPFPSKEVLPGSYNHAGALAPLSVTQYLSNATIEVSNDGQHNSITLPNPWREKAKGKIIRHVPITLYADDTSGNQSKRWNKHISYYFTLSGIPPVLANMEYNIHFISTSNVAGPLELAESIVNQLNELATEGSFAYDFTLQEEVLFMTVPLCFLADSPMAAEITNTPIPGNCNNPCRICKLRAVEASDRRGIIYIQKFFGIPELPDPRMWSDTVSRTKNSWNILLTKTKKAYEDHLTEGGLTDKLQEQLIEQKSIPHERKRIQILEKNEPTCLANPIPNLKGFDGCLDTPVEILHVLSLGIVKYLVRDFMAKLSADQLRQMEARLYSFNTDALHIPAIQAKYMIDHYKSFLGKDFRTIVQLAPFVFFPFMNQAQIDVWIPLCFICSMAFQTHIRDMDAYLEELEFYIKIFMYNIVQMTAQWSNKPKFHMLLHLPASIKRYGPACLFATEKFESFNGVVRNASIHSNRGSPGRDIAITFSNYQVERLLLSGAYLYDKSAQQYIQPSCQVTDVFSRNPHIQQAMGYNEASLHQPNYPIVKTARVAEGNIELVPDEIRKMYPNQLVRQVASLKLNDKESIKKGSFILQKSPQQRLGCISCVQSIWEVISNNAYFVKVTPCSFKGIQANSMMRIVEKQNHSIIISVRIIKCCINMQHNCFDGKCEAKSSTHLKHKRQEGNPITRHMVHTNDYSFLLNAFAHHEPSIHRELANLNLENITDQNMIEASYLGQIKWDQHAPPAQPKNKGKQKSSNVASTSSSHIQPQNNLSNFSPTSTSNQMRLQAPQNNMHLPHNAYDTSQMQYYPEHHPAHYPAHYPPQQHPHFPYIPSNPYQKQLYPPQTHTQFPNDGSNSEHTSSGRTPYYPPEYRHM</sequence>
<reference evidence="2" key="2">
    <citation type="journal article" date="2018" name="Mol. Plant Microbe Interact.">
        <title>Genome sequence resources for the wheat stripe rust pathogen (Puccinia striiformis f. sp. tritici) and the barley stripe rust pathogen (Puccinia striiformis f. sp. hordei).</title>
        <authorList>
            <person name="Xia C."/>
            <person name="Wang M."/>
            <person name="Yin C."/>
            <person name="Cornejo O.E."/>
            <person name="Hulbert S.H."/>
            <person name="Chen X."/>
        </authorList>
    </citation>
    <scope>NUCLEOTIDE SEQUENCE [LARGE SCALE GENOMIC DNA]</scope>
    <source>
        <strain evidence="2">93-210</strain>
    </source>
</reference>
<evidence type="ECO:0000313" key="2">
    <source>
        <dbReference type="Proteomes" id="UP001060170"/>
    </source>
</evidence>
<reference evidence="2" key="1">
    <citation type="journal article" date="2018" name="BMC Genomics">
        <title>Genomic insights into host adaptation between the wheat stripe rust pathogen (Puccinia striiformis f. sp. tritici) and the barley stripe rust pathogen (Puccinia striiformis f. sp. hordei).</title>
        <authorList>
            <person name="Xia C."/>
            <person name="Wang M."/>
            <person name="Yin C."/>
            <person name="Cornejo O.E."/>
            <person name="Hulbert S.H."/>
            <person name="Chen X."/>
        </authorList>
    </citation>
    <scope>NUCLEOTIDE SEQUENCE [LARGE SCALE GENOMIC DNA]</scope>
    <source>
        <strain evidence="2">93-210</strain>
    </source>
</reference>
<reference evidence="1 2" key="3">
    <citation type="journal article" date="2022" name="Microbiol. Spectr.">
        <title>Folding features and dynamics of 3D genome architecture in plant fungal pathogens.</title>
        <authorList>
            <person name="Xia C."/>
        </authorList>
    </citation>
    <scope>NUCLEOTIDE SEQUENCE [LARGE SCALE GENOMIC DNA]</scope>
    <source>
        <strain evidence="1 2">93-210</strain>
    </source>
</reference>
<proteinExistence type="predicted"/>
<dbReference type="EMBL" id="CM045879">
    <property type="protein sequence ID" value="KAI7938767.1"/>
    <property type="molecule type" value="Genomic_DNA"/>
</dbReference>
<keyword evidence="2" id="KW-1185">Reference proteome</keyword>
<comment type="caution">
    <text evidence="1">The sequence shown here is derived from an EMBL/GenBank/DDBJ whole genome shotgun (WGS) entry which is preliminary data.</text>
</comment>
<protein>
    <submittedName>
        <fullName evidence="1">Uncharacterized protein</fullName>
    </submittedName>
</protein>
<evidence type="ECO:0000313" key="1">
    <source>
        <dbReference type="EMBL" id="KAI7938767.1"/>
    </source>
</evidence>